<dbReference type="PANTHER" id="PTHR43355">
    <property type="entry name" value="FLAVIN REDUCTASE (NADPH)"/>
    <property type="match status" value="1"/>
</dbReference>
<evidence type="ECO:0000313" key="2">
    <source>
        <dbReference type="EMBL" id="TGD18362.1"/>
    </source>
</evidence>
<sequence>MMKILILGAHGQIAQLVRTRLLAETNATLTLYLRQATRLNAVDAQRETVVEGDVNDYATLKAAMAGQDLVLADLGGTFEPMAKNIVQAMEETGVQRLLYITGLGLYHELPAKFDAWLERSIGHAVMEDTRRAARIIEDSPLDYTIIRAGYMTNKDEIDYELTEKGETFKGTTISRQSIADLIVKIAKNPALHSRSSLGIAKAGTDGDTPVYA</sequence>
<dbReference type="PANTHER" id="PTHR43355:SF2">
    <property type="entry name" value="FLAVIN REDUCTASE (NADPH)"/>
    <property type="match status" value="1"/>
</dbReference>
<feature type="domain" description="NAD(P)-binding" evidence="1">
    <location>
        <begin position="8"/>
        <end position="189"/>
    </location>
</feature>
<gene>
    <name evidence="2" type="ORF">EGT51_08600</name>
</gene>
<proteinExistence type="predicted"/>
<dbReference type="AlphaFoldDB" id="A0A4Z0J744"/>
<reference evidence="2 3" key="1">
    <citation type="submission" date="2018-10" db="EMBL/GenBank/DDBJ databases">
        <title>Lactobacillus sp. R7 and Lactobacillus sp. R19 isolated from fermented mustard green product of Taiwan.</title>
        <authorList>
            <person name="Lin S.-T."/>
        </authorList>
    </citation>
    <scope>NUCLEOTIDE SEQUENCE [LARGE SCALE GENOMIC DNA]</scope>
    <source>
        <strain evidence="2 3">BCRC 81129</strain>
    </source>
</reference>
<accession>A0A4Z0J744</accession>
<dbReference type="InterPro" id="IPR051606">
    <property type="entry name" value="Polyketide_Oxido-like"/>
</dbReference>
<dbReference type="OrthoDB" id="9803892at2"/>
<dbReference type="GO" id="GO:0042602">
    <property type="term" value="F:riboflavin reductase (NADPH) activity"/>
    <property type="evidence" value="ECO:0007669"/>
    <property type="project" value="TreeGrafter"/>
</dbReference>
<dbReference type="Pfam" id="PF13460">
    <property type="entry name" value="NAD_binding_10"/>
    <property type="match status" value="1"/>
</dbReference>
<keyword evidence="3" id="KW-1185">Reference proteome</keyword>
<dbReference type="SUPFAM" id="SSF51735">
    <property type="entry name" value="NAD(P)-binding Rossmann-fold domains"/>
    <property type="match status" value="1"/>
</dbReference>
<evidence type="ECO:0000313" key="3">
    <source>
        <dbReference type="Proteomes" id="UP000297348"/>
    </source>
</evidence>
<dbReference type="Gene3D" id="3.40.50.720">
    <property type="entry name" value="NAD(P)-binding Rossmann-like Domain"/>
    <property type="match status" value="1"/>
</dbReference>
<organism evidence="2 3">
    <name type="scientific">Levilactobacillus suantsaiihabitans</name>
    <dbReference type="NCBI Taxonomy" id="2487722"/>
    <lineage>
        <taxon>Bacteria</taxon>
        <taxon>Bacillati</taxon>
        <taxon>Bacillota</taxon>
        <taxon>Bacilli</taxon>
        <taxon>Lactobacillales</taxon>
        <taxon>Lactobacillaceae</taxon>
        <taxon>Levilactobacillus</taxon>
    </lineage>
</organism>
<dbReference type="GO" id="GO:0004074">
    <property type="term" value="F:biliverdin reductase [NAD(P)H] activity"/>
    <property type="evidence" value="ECO:0007669"/>
    <property type="project" value="TreeGrafter"/>
</dbReference>
<dbReference type="EMBL" id="RKLX01000013">
    <property type="protein sequence ID" value="TGD18362.1"/>
    <property type="molecule type" value="Genomic_DNA"/>
</dbReference>
<protein>
    <submittedName>
        <fullName evidence="2">Short-chain dehydrogenase</fullName>
    </submittedName>
</protein>
<evidence type="ECO:0000259" key="1">
    <source>
        <dbReference type="Pfam" id="PF13460"/>
    </source>
</evidence>
<name>A0A4Z0J744_9LACO</name>
<comment type="caution">
    <text evidence="2">The sequence shown here is derived from an EMBL/GenBank/DDBJ whole genome shotgun (WGS) entry which is preliminary data.</text>
</comment>
<dbReference type="InterPro" id="IPR016040">
    <property type="entry name" value="NAD(P)-bd_dom"/>
</dbReference>
<dbReference type="InterPro" id="IPR036291">
    <property type="entry name" value="NAD(P)-bd_dom_sf"/>
</dbReference>
<dbReference type="Proteomes" id="UP000297348">
    <property type="component" value="Unassembled WGS sequence"/>
</dbReference>